<evidence type="ECO:0000256" key="6">
    <source>
        <dbReference type="SAM" id="Phobius"/>
    </source>
</evidence>
<dbReference type="CDD" id="cd13124">
    <property type="entry name" value="MATE_SpoVB_like"/>
    <property type="match status" value="1"/>
</dbReference>
<feature type="transmembrane region" description="Helical" evidence="6">
    <location>
        <begin position="457"/>
        <end position="477"/>
    </location>
</feature>
<keyword evidence="5 6" id="KW-0472">Membrane</keyword>
<evidence type="ECO:0000256" key="2">
    <source>
        <dbReference type="ARBA" id="ARBA00022475"/>
    </source>
</evidence>
<feature type="transmembrane region" description="Helical" evidence="6">
    <location>
        <begin position="390"/>
        <end position="409"/>
    </location>
</feature>
<feature type="transmembrane region" description="Helical" evidence="6">
    <location>
        <begin position="258"/>
        <end position="275"/>
    </location>
</feature>
<evidence type="ECO:0000256" key="5">
    <source>
        <dbReference type="ARBA" id="ARBA00023136"/>
    </source>
</evidence>
<sequence length="502" mass="55887">MTLYGYAYGPYTIFLSISTVGIPLAVSKFVSKYNTLNDYHTSYRTFKMSVMIMFATGILSFLVMFFSADLIAKWTIDEGTKNISIDDVKYVIRMVSFSLIIIPGMAVMRGFFQGNQSMEPTAVSQVIEQIARIVFLLVVVFIIIQLAGGERVTAVGWATFAAFIGGLASWIVLLYYWRSRKRHINENLKRQRKIYQYETKDLLRELISYSGVFVFVGMAIPLFQLVDQFTFNHAMVAIGLADEAEVAYSIFNVQGHKLIILPVTIATGLSLALLPEITSAYNSKDSKRVKLLINQALQIIMFFVLPAVVGIMLLSDEIYGGLFGLQNIDIAGPLLAWYAPSALTLAFFTVTASILQGINEQKFTLISLGIGILTKVLLNSIMIQTFESKGAVISTLIATLIASLLNISRIHKKIPFPVKKLFKLSLLMLIFTAIMTLAVIIVKWIFGLIMDYEEGRIASLFVGVIAALIGGGIYLYLGYASTLFERITGRRIAFVDRLIGRE</sequence>
<feature type="transmembrane region" description="Helical" evidence="6">
    <location>
        <begin position="206"/>
        <end position="226"/>
    </location>
</feature>
<dbReference type="InterPro" id="IPR024923">
    <property type="entry name" value="PG_synth_SpoVB"/>
</dbReference>
<keyword evidence="4 6" id="KW-1133">Transmembrane helix</keyword>
<feature type="transmembrane region" description="Helical" evidence="6">
    <location>
        <begin position="129"/>
        <end position="148"/>
    </location>
</feature>
<dbReference type="GO" id="GO:0005886">
    <property type="term" value="C:plasma membrane"/>
    <property type="evidence" value="ECO:0007669"/>
    <property type="project" value="UniProtKB-SubCell"/>
</dbReference>
<keyword evidence="2" id="KW-1003">Cell membrane</keyword>
<dbReference type="InterPro" id="IPR050833">
    <property type="entry name" value="Poly_Biosynth_Transport"/>
</dbReference>
<organism evidence="7 8">
    <name type="scientific">Gracilibacillus halotolerans</name>
    <dbReference type="NCBI Taxonomy" id="74386"/>
    <lineage>
        <taxon>Bacteria</taxon>
        <taxon>Bacillati</taxon>
        <taxon>Bacillota</taxon>
        <taxon>Bacilli</taxon>
        <taxon>Bacillales</taxon>
        <taxon>Bacillaceae</taxon>
        <taxon>Gracilibacillus</taxon>
    </lineage>
</organism>
<feature type="transmembrane region" description="Helical" evidence="6">
    <location>
        <begin position="48"/>
        <end position="68"/>
    </location>
</feature>
<dbReference type="PANTHER" id="PTHR30250">
    <property type="entry name" value="PST FAMILY PREDICTED COLANIC ACID TRANSPORTER"/>
    <property type="match status" value="1"/>
</dbReference>
<dbReference type="PIRSF" id="PIRSF038958">
    <property type="entry name" value="PG_synth_SpoVB"/>
    <property type="match status" value="1"/>
</dbReference>
<feature type="transmembrane region" description="Helical" evidence="6">
    <location>
        <begin position="296"/>
        <end position="315"/>
    </location>
</feature>
<dbReference type="PANTHER" id="PTHR30250:SF21">
    <property type="entry name" value="LIPID II FLIPPASE MURJ"/>
    <property type="match status" value="1"/>
</dbReference>
<feature type="transmembrane region" description="Helical" evidence="6">
    <location>
        <begin position="335"/>
        <end position="356"/>
    </location>
</feature>
<dbReference type="Proteomes" id="UP000572212">
    <property type="component" value="Unassembled WGS sequence"/>
</dbReference>
<name>A0A841RMC6_9BACI</name>
<dbReference type="AlphaFoldDB" id="A0A841RMC6"/>
<comment type="caution">
    <text evidence="7">The sequence shown here is derived from an EMBL/GenBank/DDBJ whole genome shotgun (WGS) entry which is preliminary data.</text>
</comment>
<evidence type="ECO:0000313" key="7">
    <source>
        <dbReference type="EMBL" id="MBB6513649.1"/>
    </source>
</evidence>
<keyword evidence="3 6" id="KW-0812">Transmembrane</keyword>
<evidence type="ECO:0000313" key="8">
    <source>
        <dbReference type="Proteomes" id="UP000572212"/>
    </source>
</evidence>
<keyword evidence="8" id="KW-1185">Reference proteome</keyword>
<gene>
    <name evidence="7" type="ORF">GGQ92_002463</name>
</gene>
<comment type="subcellular location">
    <subcellularLocation>
        <location evidence="1">Cell membrane</location>
        <topology evidence="1">Multi-pass membrane protein</topology>
    </subcellularLocation>
</comment>
<reference evidence="7 8" key="1">
    <citation type="submission" date="2020-08" db="EMBL/GenBank/DDBJ databases">
        <title>Genomic Encyclopedia of Type Strains, Phase IV (KMG-IV): sequencing the most valuable type-strain genomes for metagenomic binning, comparative biology and taxonomic classification.</title>
        <authorList>
            <person name="Goeker M."/>
        </authorList>
    </citation>
    <scope>NUCLEOTIDE SEQUENCE [LARGE SCALE GENOMIC DNA]</scope>
    <source>
        <strain evidence="7 8">DSM 11805</strain>
    </source>
</reference>
<dbReference type="Pfam" id="PF01943">
    <property type="entry name" value="Polysacc_synt"/>
    <property type="match status" value="1"/>
</dbReference>
<evidence type="ECO:0000256" key="3">
    <source>
        <dbReference type="ARBA" id="ARBA00022692"/>
    </source>
</evidence>
<feature type="transmembrane region" description="Helical" evidence="6">
    <location>
        <begin position="154"/>
        <end position="177"/>
    </location>
</feature>
<proteinExistence type="predicted"/>
<accession>A0A841RMC6</accession>
<dbReference type="InterPro" id="IPR002797">
    <property type="entry name" value="Polysacc_synth"/>
</dbReference>
<evidence type="ECO:0000256" key="4">
    <source>
        <dbReference type="ARBA" id="ARBA00022989"/>
    </source>
</evidence>
<dbReference type="EMBL" id="JACHON010000015">
    <property type="protein sequence ID" value="MBB6513649.1"/>
    <property type="molecule type" value="Genomic_DNA"/>
</dbReference>
<feature type="transmembrane region" description="Helical" evidence="6">
    <location>
        <begin position="421"/>
        <end position="445"/>
    </location>
</feature>
<feature type="transmembrane region" description="Helical" evidence="6">
    <location>
        <begin position="363"/>
        <end position="384"/>
    </location>
</feature>
<feature type="transmembrane region" description="Helical" evidence="6">
    <location>
        <begin position="6"/>
        <end position="27"/>
    </location>
</feature>
<protein>
    <submittedName>
        <fullName evidence="7">O-antigen/teichoic acid export membrane protein</fullName>
    </submittedName>
</protein>
<feature type="transmembrane region" description="Helical" evidence="6">
    <location>
        <begin position="88"/>
        <end position="108"/>
    </location>
</feature>
<evidence type="ECO:0000256" key="1">
    <source>
        <dbReference type="ARBA" id="ARBA00004651"/>
    </source>
</evidence>